<dbReference type="RefSeq" id="WP_110390051.1">
    <property type="nucleotide sequence ID" value="NZ_QJKI01000004.1"/>
</dbReference>
<dbReference type="SUPFAM" id="SSF160544">
    <property type="entry name" value="EscU C-terminal domain-like"/>
    <property type="match status" value="1"/>
</dbReference>
<keyword evidence="7 13" id="KW-1005">Bacterial flagellum biogenesis</keyword>
<feature type="compositionally biased region" description="Polar residues" evidence="14">
    <location>
        <begin position="379"/>
        <end position="388"/>
    </location>
</feature>
<dbReference type="OrthoDB" id="9807950at2"/>
<keyword evidence="10 13" id="KW-0472">Membrane</keyword>
<evidence type="ECO:0000256" key="2">
    <source>
        <dbReference type="ARBA" id="ARBA00010690"/>
    </source>
</evidence>
<keyword evidence="16" id="KW-1185">Reference proteome</keyword>
<comment type="function">
    <text evidence="12 13">Required for formation of the rod structure in the basal body of the flagellar apparatus. Together with FliI and FliH, may constitute the export apparatus of flagellin.</text>
</comment>
<keyword evidence="8 13" id="KW-0653">Protein transport</keyword>
<evidence type="ECO:0000256" key="14">
    <source>
        <dbReference type="SAM" id="MobiDB-lite"/>
    </source>
</evidence>
<dbReference type="EMBL" id="QJKI01000004">
    <property type="protein sequence ID" value="PXX80360.1"/>
    <property type="molecule type" value="Genomic_DNA"/>
</dbReference>
<feature type="transmembrane region" description="Helical" evidence="13">
    <location>
        <begin position="90"/>
        <end position="110"/>
    </location>
</feature>
<keyword evidence="15" id="KW-0969">Cilium</keyword>
<evidence type="ECO:0000256" key="5">
    <source>
        <dbReference type="ARBA" id="ARBA00022475"/>
    </source>
</evidence>
<evidence type="ECO:0000256" key="11">
    <source>
        <dbReference type="ARBA" id="ARBA00023225"/>
    </source>
</evidence>
<evidence type="ECO:0000256" key="9">
    <source>
        <dbReference type="ARBA" id="ARBA00022989"/>
    </source>
</evidence>
<dbReference type="Pfam" id="PF01312">
    <property type="entry name" value="Bac_export_2"/>
    <property type="match status" value="1"/>
</dbReference>
<keyword evidence="5 13" id="KW-1003">Cell membrane</keyword>
<comment type="similarity">
    <text evidence="2 13">Belongs to the type III secretion exporter family.</text>
</comment>
<feature type="compositionally biased region" description="Basic and acidic residues" evidence="14">
    <location>
        <begin position="7"/>
        <end position="26"/>
    </location>
</feature>
<keyword evidence="15" id="KW-0966">Cell projection</keyword>
<reference evidence="15 16" key="1">
    <citation type="submission" date="2018-05" db="EMBL/GenBank/DDBJ databases">
        <title>Genomic Encyclopedia of Type Strains, Phase IV (KMG-IV): sequencing the most valuable type-strain genomes for metagenomic binning, comparative biology and taxonomic classification.</title>
        <authorList>
            <person name="Goeker M."/>
        </authorList>
    </citation>
    <scope>NUCLEOTIDE SEQUENCE [LARGE SCALE GENOMIC DNA]</scope>
    <source>
        <strain evidence="15 16">DSM 29661</strain>
    </source>
</reference>
<evidence type="ECO:0000256" key="13">
    <source>
        <dbReference type="RuleBase" id="RU364091"/>
    </source>
</evidence>
<dbReference type="InterPro" id="IPR006136">
    <property type="entry name" value="FlhB"/>
</dbReference>
<evidence type="ECO:0000256" key="10">
    <source>
        <dbReference type="ARBA" id="ARBA00023136"/>
    </source>
</evidence>
<evidence type="ECO:0000313" key="16">
    <source>
        <dbReference type="Proteomes" id="UP000247555"/>
    </source>
</evidence>
<evidence type="ECO:0000256" key="7">
    <source>
        <dbReference type="ARBA" id="ARBA00022795"/>
    </source>
</evidence>
<accession>A0A318KRK7</accession>
<comment type="subcellular location">
    <subcellularLocation>
        <location evidence="1">Cell membrane</location>
        <topology evidence="1">Multi-pass membrane protein</topology>
    </subcellularLocation>
</comment>
<dbReference type="GO" id="GO:0005886">
    <property type="term" value="C:plasma membrane"/>
    <property type="evidence" value="ECO:0007669"/>
    <property type="project" value="UniProtKB-SubCell"/>
</dbReference>
<evidence type="ECO:0000256" key="8">
    <source>
        <dbReference type="ARBA" id="ARBA00022927"/>
    </source>
</evidence>
<keyword evidence="4 13" id="KW-0813">Transport</keyword>
<keyword evidence="15" id="KW-0282">Flagellum</keyword>
<sequence>MSEESDLEKTEEPSEQKLRQAREDGQVPRSRELATFAVTMTGVGLLVVLGNRIVDSINTIIRREFTFDQKTLLQEGVINEHFRQGMLDMLLVLAPILGALMVAAIGPSLLLGGWNFTLNSIGFKFSKLNPAPGIKRMFSVAALMEGGKAVLKSTLIGGVSTWIIWREMGEIMQLITLPLDESIAQTMALTVHTTFLVTSTLLLLVLIDVPFQWWNFRKGLRMTKEEVKQENKNSEGSPEVKGRIRQLQREAARKRMMGAVPEASVVVTNPTHYAVAMKYEDGMGAPKVLAKGKLRTAERIIELAKEHKITIMRAPPFARALYHNTEIGQEIPHQLYTAAAQILAYVFQLKHYNAHGGMAPVYPDDLPVPRELDPESKTPQDTSPTPKS</sequence>
<keyword evidence="11 13" id="KW-1006">Bacterial flagellum protein export</keyword>
<organism evidence="15 16">
    <name type="scientific">Rivihabitans pingtungensis</name>
    <dbReference type="NCBI Taxonomy" id="1054498"/>
    <lineage>
        <taxon>Bacteria</taxon>
        <taxon>Pseudomonadati</taxon>
        <taxon>Pseudomonadota</taxon>
        <taxon>Betaproteobacteria</taxon>
        <taxon>Neisseriales</taxon>
        <taxon>Aquaspirillaceae</taxon>
        <taxon>Rivihabitans</taxon>
    </lineage>
</organism>
<gene>
    <name evidence="13" type="primary">flhB</name>
    <name evidence="15" type="ORF">DFR34_104135</name>
</gene>
<evidence type="ECO:0000256" key="4">
    <source>
        <dbReference type="ARBA" id="ARBA00022448"/>
    </source>
</evidence>
<feature type="compositionally biased region" description="Basic and acidic residues" evidence="14">
    <location>
        <begin position="367"/>
        <end position="378"/>
    </location>
</feature>
<evidence type="ECO:0000256" key="1">
    <source>
        <dbReference type="ARBA" id="ARBA00004651"/>
    </source>
</evidence>
<dbReference type="InterPro" id="IPR029025">
    <property type="entry name" value="T3SS_substrate_exporter_C"/>
</dbReference>
<name>A0A318KRK7_9NEIS</name>
<evidence type="ECO:0000256" key="12">
    <source>
        <dbReference type="ARBA" id="ARBA00025078"/>
    </source>
</evidence>
<proteinExistence type="inferred from homology"/>
<comment type="caution">
    <text evidence="13">Lacks conserved residue(s) required for the propagation of feature annotation.</text>
</comment>
<keyword evidence="6 13" id="KW-0812">Transmembrane</keyword>
<dbReference type="NCBIfam" id="TIGR00328">
    <property type="entry name" value="flhB"/>
    <property type="match status" value="1"/>
</dbReference>
<dbReference type="GO" id="GO:0044780">
    <property type="term" value="P:bacterial-type flagellum assembly"/>
    <property type="evidence" value="ECO:0007669"/>
    <property type="project" value="InterPro"/>
</dbReference>
<feature type="region of interest" description="Disordered" evidence="14">
    <location>
        <begin position="363"/>
        <end position="388"/>
    </location>
</feature>
<dbReference type="InterPro" id="IPR006135">
    <property type="entry name" value="T3SS_substrate_exporter"/>
</dbReference>
<dbReference type="AlphaFoldDB" id="A0A318KRK7"/>
<dbReference type="PRINTS" id="PR00950">
    <property type="entry name" value="TYPE3IMSPROT"/>
</dbReference>
<dbReference type="GO" id="GO:0009306">
    <property type="term" value="P:protein secretion"/>
    <property type="evidence" value="ECO:0007669"/>
    <property type="project" value="InterPro"/>
</dbReference>
<keyword evidence="9 13" id="KW-1133">Transmembrane helix</keyword>
<dbReference type="Gene3D" id="3.40.1690.10">
    <property type="entry name" value="secretion proteins EscU"/>
    <property type="match status" value="1"/>
</dbReference>
<protein>
    <recommendedName>
        <fullName evidence="3 13">Flagellar biosynthetic protein FlhB</fullName>
    </recommendedName>
</protein>
<feature type="transmembrane region" description="Helical" evidence="13">
    <location>
        <begin position="33"/>
        <end position="54"/>
    </location>
</feature>
<dbReference type="Proteomes" id="UP000247555">
    <property type="component" value="Unassembled WGS sequence"/>
</dbReference>
<feature type="region of interest" description="Disordered" evidence="14">
    <location>
        <begin position="1"/>
        <end position="26"/>
    </location>
</feature>
<dbReference type="Gene3D" id="6.10.250.2080">
    <property type="match status" value="1"/>
</dbReference>
<dbReference type="PANTHER" id="PTHR30531">
    <property type="entry name" value="FLAGELLAR BIOSYNTHETIC PROTEIN FLHB"/>
    <property type="match status" value="1"/>
</dbReference>
<evidence type="ECO:0000313" key="15">
    <source>
        <dbReference type="EMBL" id="PXX80360.1"/>
    </source>
</evidence>
<evidence type="ECO:0000256" key="6">
    <source>
        <dbReference type="ARBA" id="ARBA00022692"/>
    </source>
</evidence>
<dbReference type="PANTHER" id="PTHR30531:SF12">
    <property type="entry name" value="FLAGELLAR BIOSYNTHETIC PROTEIN FLHB"/>
    <property type="match status" value="1"/>
</dbReference>
<feature type="transmembrane region" description="Helical" evidence="13">
    <location>
        <begin position="195"/>
        <end position="214"/>
    </location>
</feature>
<evidence type="ECO:0000256" key="3">
    <source>
        <dbReference type="ARBA" id="ARBA00021622"/>
    </source>
</evidence>
<comment type="caution">
    <text evidence="15">The sequence shown here is derived from an EMBL/GenBank/DDBJ whole genome shotgun (WGS) entry which is preliminary data.</text>
</comment>